<feature type="compositionally biased region" description="Acidic residues" evidence="1">
    <location>
        <begin position="295"/>
        <end position="313"/>
    </location>
</feature>
<dbReference type="Pfam" id="PF00498">
    <property type="entry name" value="FHA"/>
    <property type="match status" value="1"/>
</dbReference>
<dbReference type="SUPFAM" id="SSF49879">
    <property type="entry name" value="SMAD/FHA domain"/>
    <property type="match status" value="1"/>
</dbReference>
<feature type="compositionally biased region" description="Acidic residues" evidence="1">
    <location>
        <begin position="322"/>
        <end position="338"/>
    </location>
</feature>
<feature type="region of interest" description="Disordered" evidence="1">
    <location>
        <begin position="570"/>
        <end position="651"/>
    </location>
</feature>
<dbReference type="AlphaFoldDB" id="A0AAV9HV55"/>
<feature type="domain" description="FHA" evidence="2">
    <location>
        <begin position="38"/>
        <end position="99"/>
    </location>
</feature>
<dbReference type="SMART" id="SM00240">
    <property type="entry name" value="FHA"/>
    <property type="match status" value="1"/>
</dbReference>
<dbReference type="GO" id="GO:0005737">
    <property type="term" value="C:cytoplasm"/>
    <property type="evidence" value="ECO:0007669"/>
    <property type="project" value="TreeGrafter"/>
</dbReference>
<keyword evidence="4" id="KW-1185">Reference proteome</keyword>
<comment type="caution">
    <text evidence="3">The sequence shown here is derived from an EMBL/GenBank/DDBJ whole genome shotgun (WGS) entry which is preliminary data.</text>
</comment>
<name>A0AAV9HV55_9PEZI</name>
<feature type="compositionally biased region" description="Basic and acidic residues" evidence="1">
    <location>
        <begin position="283"/>
        <end position="294"/>
    </location>
</feature>
<dbReference type="PANTHER" id="PTHR15715:SF48">
    <property type="entry name" value="FHA DOMAIN-CONTAINING PROTEIN"/>
    <property type="match status" value="1"/>
</dbReference>
<dbReference type="PANTHER" id="PTHR15715">
    <property type="entry name" value="CENTROSOMAL PROTEIN OF 170 KDA"/>
    <property type="match status" value="1"/>
</dbReference>
<feature type="compositionally biased region" description="Acidic residues" evidence="1">
    <location>
        <begin position="166"/>
        <end position="177"/>
    </location>
</feature>
<feature type="compositionally biased region" description="Acidic residues" evidence="1">
    <location>
        <begin position="236"/>
        <end position="250"/>
    </location>
</feature>
<evidence type="ECO:0000259" key="2">
    <source>
        <dbReference type="PROSITE" id="PS50006"/>
    </source>
</evidence>
<reference evidence="3" key="1">
    <citation type="journal article" date="2023" name="Mol. Phylogenet. Evol.">
        <title>Genome-scale phylogeny and comparative genomics of the fungal order Sordariales.</title>
        <authorList>
            <person name="Hensen N."/>
            <person name="Bonometti L."/>
            <person name="Westerberg I."/>
            <person name="Brannstrom I.O."/>
            <person name="Guillou S."/>
            <person name="Cros-Aarteil S."/>
            <person name="Calhoun S."/>
            <person name="Haridas S."/>
            <person name="Kuo A."/>
            <person name="Mondo S."/>
            <person name="Pangilinan J."/>
            <person name="Riley R."/>
            <person name="LaButti K."/>
            <person name="Andreopoulos B."/>
            <person name="Lipzen A."/>
            <person name="Chen C."/>
            <person name="Yan M."/>
            <person name="Daum C."/>
            <person name="Ng V."/>
            <person name="Clum A."/>
            <person name="Steindorff A."/>
            <person name="Ohm R.A."/>
            <person name="Martin F."/>
            <person name="Silar P."/>
            <person name="Natvig D.O."/>
            <person name="Lalanne C."/>
            <person name="Gautier V."/>
            <person name="Ament-Velasquez S.L."/>
            <person name="Kruys A."/>
            <person name="Hutchinson M.I."/>
            <person name="Powell A.J."/>
            <person name="Barry K."/>
            <person name="Miller A.N."/>
            <person name="Grigoriev I.V."/>
            <person name="Debuchy R."/>
            <person name="Gladieux P."/>
            <person name="Hiltunen Thoren M."/>
            <person name="Johannesson H."/>
        </authorList>
    </citation>
    <scope>NUCLEOTIDE SEQUENCE</scope>
    <source>
        <strain evidence="3">PSN324</strain>
    </source>
</reference>
<reference evidence="3" key="2">
    <citation type="submission" date="2023-06" db="EMBL/GenBank/DDBJ databases">
        <authorList>
            <consortium name="Lawrence Berkeley National Laboratory"/>
            <person name="Mondo S.J."/>
            <person name="Hensen N."/>
            <person name="Bonometti L."/>
            <person name="Westerberg I."/>
            <person name="Brannstrom I.O."/>
            <person name="Guillou S."/>
            <person name="Cros-Aarteil S."/>
            <person name="Calhoun S."/>
            <person name="Haridas S."/>
            <person name="Kuo A."/>
            <person name="Pangilinan J."/>
            <person name="Riley R."/>
            <person name="Labutti K."/>
            <person name="Andreopoulos B."/>
            <person name="Lipzen A."/>
            <person name="Chen C."/>
            <person name="Yanf M."/>
            <person name="Daum C."/>
            <person name="Ng V."/>
            <person name="Clum A."/>
            <person name="Steindorff A."/>
            <person name="Ohm R."/>
            <person name="Martin F."/>
            <person name="Silar P."/>
            <person name="Natvig D."/>
            <person name="Lalanne C."/>
            <person name="Gautier V."/>
            <person name="Ament-Velasquez S.L."/>
            <person name="Kruys A."/>
            <person name="Hutchinson M.I."/>
            <person name="Powell A.J."/>
            <person name="Barry K."/>
            <person name="Miller A.N."/>
            <person name="Grigoriev I.V."/>
            <person name="Debuchy R."/>
            <person name="Gladieux P."/>
            <person name="Thoren M.H."/>
            <person name="Johannesson H."/>
        </authorList>
    </citation>
    <scope>NUCLEOTIDE SEQUENCE</scope>
    <source>
        <strain evidence="3">PSN324</strain>
    </source>
</reference>
<feature type="compositionally biased region" description="Acidic residues" evidence="1">
    <location>
        <begin position="345"/>
        <end position="356"/>
    </location>
</feature>
<accession>A0AAV9HV55</accession>
<dbReference type="InterPro" id="IPR000253">
    <property type="entry name" value="FHA_dom"/>
</dbReference>
<feature type="compositionally biased region" description="Polar residues" evidence="1">
    <location>
        <begin position="258"/>
        <end position="267"/>
    </location>
</feature>
<gene>
    <name evidence="3" type="ORF">QBC42DRAFT_67024</name>
</gene>
<dbReference type="Gene3D" id="2.60.200.20">
    <property type="match status" value="1"/>
</dbReference>
<feature type="region of interest" description="Disordered" evidence="1">
    <location>
        <begin position="283"/>
        <end position="359"/>
    </location>
</feature>
<protein>
    <recommendedName>
        <fullName evidence="2">FHA domain-containing protein</fullName>
    </recommendedName>
</protein>
<dbReference type="EMBL" id="MU864960">
    <property type="protein sequence ID" value="KAK4463357.1"/>
    <property type="molecule type" value="Genomic_DNA"/>
</dbReference>
<evidence type="ECO:0000256" key="1">
    <source>
        <dbReference type="SAM" id="MobiDB-lite"/>
    </source>
</evidence>
<dbReference type="InterPro" id="IPR051176">
    <property type="entry name" value="Cent_Immune-Sig_Mod"/>
</dbReference>
<dbReference type="PROSITE" id="PS50006">
    <property type="entry name" value="FHA_DOMAIN"/>
    <property type="match status" value="1"/>
</dbReference>
<organism evidence="3 4">
    <name type="scientific">Cladorrhinum samala</name>
    <dbReference type="NCBI Taxonomy" id="585594"/>
    <lineage>
        <taxon>Eukaryota</taxon>
        <taxon>Fungi</taxon>
        <taxon>Dikarya</taxon>
        <taxon>Ascomycota</taxon>
        <taxon>Pezizomycotina</taxon>
        <taxon>Sordariomycetes</taxon>
        <taxon>Sordariomycetidae</taxon>
        <taxon>Sordariales</taxon>
        <taxon>Podosporaceae</taxon>
        <taxon>Cladorrhinum</taxon>
    </lineage>
</organism>
<feature type="region of interest" description="Disordered" evidence="1">
    <location>
        <begin position="234"/>
        <end position="270"/>
    </location>
</feature>
<proteinExistence type="predicted"/>
<sequence>MADRTWKSGPKQVHIHLTDKNDPIPWRRIVLDAENNSIEIGRASKVPSKGFLAAPDNTWFNSPVMSRHHAEIIADLDRETVSIIDKKSLHGTFVNSNIRLLPHEPKELKQGDNITLGAAIFRNADQFLPTMAHVAHISFKAGSVHRNVDSTATFQVPDGSDCSSDVGDDNSSDEDSIEEKAVTPKPLRPKHIIDLTKTIVRDVIDLSSPPSSPLRMGMERNNSNVIDLIYDGNGVDYEESSDEDYDEEELHQDHNSVPAHSSPTTNVVDIDDDMDLDLSRDEEIIWSQRGREDSPSDESDSESYVDYPEDEEGSVAGTDNSSENESDLDEDMGSDDGDIFGGDSDGSDNEAFEDDGPLGSLPRVVLPAFLEDSVAEEQATRARAEDIPPVSAAAPMFVATSSSAADLMSIEKVLNGNQEQQPNTAASSQNILMPGSYQDSLTYPLAVEEMGQKTGKMEFFAAREHNKALFSHSKPQPIPFGYIIEPAEPEEVNFEPLCEVVAAPPPAQSLALNQEVNNVNHALCSSKRTHVGIQDIIESPPKKLKRKANDIADTTEKEERWAILEKEQIQTAAGEEEAEGTTKDRVQDNAPIGTQEPSPVDVEMTPYLASSEEADEQQQSSRSVADVLQTPASQTHHEQQQQQQQQQPPAKRIRLFRSIAEHVGMAAIGGAMVMGTLIYTAPTFA</sequence>
<evidence type="ECO:0000313" key="4">
    <source>
        <dbReference type="Proteomes" id="UP001321749"/>
    </source>
</evidence>
<dbReference type="InterPro" id="IPR008984">
    <property type="entry name" value="SMAD_FHA_dom_sf"/>
</dbReference>
<evidence type="ECO:0000313" key="3">
    <source>
        <dbReference type="EMBL" id="KAK4463357.1"/>
    </source>
</evidence>
<dbReference type="Proteomes" id="UP001321749">
    <property type="component" value="Unassembled WGS sequence"/>
</dbReference>
<feature type="region of interest" description="Disordered" evidence="1">
    <location>
        <begin position="155"/>
        <end position="185"/>
    </location>
</feature>